<protein>
    <submittedName>
        <fullName evidence="6">3',5'-cyclic AMP phosphodiesterase CpdA</fullName>
    </submittedName>
</protein>
<evidence type="ECO:0000256" key="3">
    <source>
        <dbReference type="ARBA" id="ARBA00023004"/>
    </source>
</evidence>
<evidence type="ECO:0000313" key="7">
    <source>
        <dbReference type="Proteomes" id="UP000541426"/>
    </source>
</evidence>
<keyword evidence="7" id="KW-1185">Reference proteome</keyword>
<evidence type="ECO:0000313" key="6">
    <source>
        <dbReference type="EMBL" id="MBB3983789.1"/>
    </source>
</evidence>
<evidence type="ECO:0000256" key="2">
    <source>
        <dbReference type="ARBA" id="ARBA00022801"/>
    </source>
</evidence>
<dbReference type="InterPro" id="IPR029052">
    <property type="entry name" value="Metallo-depent_PP-like"/>
</dbReference>
<organism evidence="6 7">
    <name type="scientific">Sagittula marina</name>
    <dbReference type="NCBI Taxonomy" id="943940"/>
    <lineage>
        <taxon>Bacteria</taxon>
        <taxon>Pseudomonadati</taxon>
        <taxon>Pseudomonadota</taxon>
        <taxon>Alphaproteobacteria</taxon>
        <taxon>Rhodobacterales</taxon>
        <taxon>Roseobacteraceae</taxon>
        <taxon>Sagittula</taxon>
    </lineage>
</organism>
<name>A0A7W6DRE7_9RHOB</name>
<accession>A0A7W6DRE7</accession>
<dbReference type="PANTHER" id="PTHR42988">
    <property type="entry name" value="PHOSPHOHYDROLASE"/>
    <property type="match status" value="1"/>
</dbReference>
<dbReference type="Pfam" id="PF00149">
    <property type="entry name" value="Metallophos"/>
    <property type="match status" value="1"/>
</dbReference>
<dbReference type="RefSeq" id="WP_183962394.1">
    <property type="nucleotide sequence ID" value="NZ_BAABBZ010000012.1"/>
</dbReference>
<keyword evidence="1" id="KW-0479">Metal-binding</keyword>
<comment type="caution">
    <text evidence="6">The sequence shown here is derived from an EMBL/GenBank/DDBJ whole genome shotgun (WGS) entry which is preliminary data.</text>
</comment>
<dbReference type="Proteomes" id="UP000541426">
    <property type="component" value="Unassembled WGS sequence"/>
</dbReference>
<dbReference type="InterPro" id="IPR050884">
    <property type="entry name" value="CNP_phosphodiesterase-III"/>
</dbReference>
<dbReference type="GO" id="GO:0016787">
    <property type="term" value="F:hydrolase activity"/>
    <property type="evidence" value="ECO:0007669"/>
    <property type="project" value="UniProtKB-KW"/>
</dbReference>
<keyword evidence="2" id="KW-0378">Hydrolase</keyword>
<feature type="domain" description="Calcineurin-like phosphoesterase" evidence="5">
    <location>
        <begin position="3"/>
        <end position="188"/>
    </location>
</feature>
<dbReference type="EMBL" id="JACIEJ010000001">
    <property type="protein sequence ID" value="MBB3983789.1"/>
    <property type="molecule type" value="Genomic_DNA"/>
</dbReference>
<keyword evidence="3" id="KW-0408">Iron</keyword>
<reference evidence="6 7" key="1">
    <citation type="submission" date="2020-08" db="EMBL/GenBank/DDBJ databases">
        <title>Genomic Encyclopedia of Type Strains, Phase IV (KMG-IV): sequencing the most valuable type-strain genomes for metagenomic binning, comparative biology and taxonomic classification.</title>
        <authorList>
            <person name="Goeker M."/>
        </authorList>
    </citation>
    <scope>NUCLEOTIDE SEQUENCE [LARGE SCALE GENOMIC DNA]</scope>
    <source>
        <strain evidence="6 7">DSM 102235</strain>
    </source>
</reference>
<gene>
    <name evidence="6" type="ORF">GGQ68_000100</name>
</gene>
<dbReference type="AlphaFoldDB" id="A0A7W6DRE7"/>
<sequence>MKRVLHLSDLHYGKDRADLEDPLLKTIDRLAPDLVAISGDFTQRARRGQFDRAATFLDRLSVPWLAVPGNHDTPLDNLWVRLTKPWKRYKRAIHGELEPVFEDDGMVVVGVNTVNRFAWQRGKLSNRRVKRACRAFGDHDERSRLVMLHHPLQHGPEVEKRLMAGADDALKAFAECGAQIVLSGHLHNTVISPFRAWPQLLFVQAGTCLSSRVRGEENMFNVLDLTADSVRVESWGAENLIFSPRLTRSFFIENGQWVRRDGPLEA</sequence>
<dbReference type="Gene3D" id="3.60.21.10">
    <property type="match status" value="1"/>
</dbReference>
<dbReference type="InterPro" id="IPR004843">
    <property type="entry name" value="Calcineurin-like_PHP"/>
</dbReference>
<dbReference type="PANTHER" id="PTHR42988:SF2">
    <property type="entry name" value="CYCLIC NUCLEOTIDE PHOSPHODIESTERASE CBUA0032-RELATED"/>
    <property type="match status" value="1"/>
</dbReference>
<evidence type="ECO:0000256" key="4">
    <source>
        <dbReference type="ARBA" id="ARBA00025742"/>
    </source>
</evidence>
<comment type="similarity">
    <text evidence="4">Belongs to the cyclic nucleotide phosphodiesterase class-III family.</text>
</comment>
<proteinExistence type="inferred from homology"/>
<dbReference type="SUPFAM" id="SSF56300">
    <property type="entry name" value="Metallo-dependent phosphatases"/>
    <property type="match status" value="1"/>
</dbReference>
<evidence type="ECO:0000259" key="5">
    <source>
        <dbReference type="Pfam" id="PF00149"/>
    </source>
</evidence>
<evidence type="ECO:0000256" key="1">
    <source>
        <dbReference type="ARBA" id="ARBA00022723"/>
    </source>
</evidence>
<dbReference type="GO" id="GO:0046872">
    <property type="term" value="F:metal ion binding"/>
    <property type="evidence" value="ECO:0007669"/>
    <property type="project" value="UniProtKB-KW"/>
</dbReference>